<dbReference type="GeneID" id="96870969"/>
<dbReference type="RefSeq" id="WP_005594890.1">
    <property type="nucleotide sequence ID" value="NZ_CP016414.1"/>
</dbReference>
<dbReference type="PATRIC" id="fig|45658.7.peg.1004"/>
<keyword evidence="1" id="KW-1133">Transmembrane helix</keyword>
<dbReference type="EMBL" id="CP016414">
    <property type="protein sequence ID" value="ANU36166.1"/>
    <property type="molecule type" value="Genomic_DNA"/>
</dbReference>
<evidence type="ECO:0000313" key="3">
    <source>
        <dbReference type="Proteomes" id="UP000092528"/>
    </source>
</evidence>
<evidence type="ECO:0008006" key="4">
    <source>
        <dbReference type="Google" id="ProtNLM"/>
    </source>
</evidence>
<organism evidence="2 3">
    <name type="scientific">Vibrio scophthalmi</name>
    <dbReference type="NCBI Taxonomy" id="45658"/>
    <lineage>
        <taxon>Bacteria</taxon>
        <taxon>Pseudomonadati</taxon>
        <taxon>Pseudomonadota</taxon>
        <taxon>Gammaproteobacteria</taxon>
        <taxon>Vibrionales</taxon>
        <taxon>Vibrionaceae</taxon>
        <taxon>Vibrio</taxon>
    </lineage>
</organism>
<reference evidence="2 3" key="1">
    <citation type="submission" date="2016-07" db="EMBL/GenBank/DDBJ databases">
        <title>Genome sequencing of Vibrio scophthalmi strain VS-05, an isolated from Paralichthys olivaceus.</title>
        <authorList>
            <person name="Han H.-J."/>
        </authorList>
    </citation>
    <scope>NUCLEOTIDE SEQUENCE [LARGE SCALE GENOMIC DNA]</scope>
    <source>
        <strain evidence="2 3">VS-05</strain>
    </source>
</reference>
<sequence>MTEMTEQPQNIDDLNISDKWKRRFKLYEKLNADSQGRDTFVKTDTFKQFTWREKYSITSNLWAFFGGFIYYFIKGMHYKGAMILTFTMLWAMALGLIDFFVGIQIPDSTYWIGPGALCSMLASLDYYRKVRCSEIMWRSWPSYFHKKSSVITCAIASVALNFGSVAFILDHEYYTDAVVDAKEAVQVKCGLNRIYALPSEVEILGEQGLCSLLD</sequence>
<name>A0A1C7F863_9VIBR</name>
<keyword evidence="1" id="KW-0472">Membrane</keyword>
<feature type="transmembrane region" description="Helical" evidence="1">
    <location>
        <begin position="55"/>
        <end position="73"/>
    </location>
</feature>
<dbReference type="AlphaFoldDB" id="A0A1C7F863"/>
<feature type="transmembrane region" description="Helical" evidence="1">
    <location>
        <begin position="80"/>
        <end position="103"/>
    </location>
</feature>
<proteinExistence type="predicted"/>
<evidence type="ECO:0000256" key="1">
    <source>
        <dbReference type="SAM" id="Phobius"/>
    </source>
</evidence>
<dbReference type="Proteomes" id="UP000092528">
    <property type="component" value="Chromosome 1"/>
</dbReference>
<evidence type="ECO:0000313" key="2">
    <source>
        <dbReference type="EMBL" id="ANU36166.1"/>
    </source>
</evidence>
<protein>
    <recommendedName>
        <fullName evidence="4">DUF2628 domain-containing protein</fullName>
    </recommendedName>
</protein>
<dbReference type="InterPro" id="IPR024399">
    <property type="entry name" value="DUF2628"/>
</dbReference>
<dbReference type="Pfam" id="PF10947">
    <property type="entry name" value="DUF2628"/>
    <property type="match status" value="1"/>
</dbReference>
<keyword evidence="1" id="KW-0812">Transmembrane</keyword>
<accession>A0A1C7F863</accession>
<feature type="transmembrane region" description="Helical" evidence="1">
    <location>
        <begin position="148"/>
        <end position="169"/>
    </location>
</feature>
<keyword evidence="3" id="KW-1185">Reference proteome</keyword>
<gene>
    <name evidence="2" type="ORF">VSVS05_01039</name>
</gene>